<accession>A0A3S0A8B8</accession>
<dbReference type="InterPro" id="IPR021293">
    <property type="entry name" value="DUF2865"/>
</dbReference>
<dbReference type="AlphaFoldDB" id="A0A3S0A8B8"/>
<dbReference type="RefSeq" id="WP_126698986.1">
    <property type="nucleotide sequence ID" value="NZ_RWKW01000028.1"/>
</dbReference>
<dbReference type="EMBL" id="RWKW01000028">
    <property type="protein sequence ID" value="RST86975.1"/>
    <property type="molecule type" value="Genomic_DNA"/>
</dbReference>
<dbReference type="OrthoDB" id="7850882at2"/>
<organism evidence="2 3">
    <name type="scientific">Aquibium carbonis</name>
    <dbReference type="NCBI Taxonomy" id="2495581"/>
    <lineage>
        <taxon>Bacteria</taxon>
        <taxon>Pseudomonadati</taxon>
        <taxon>Pseudomonadota</taxon>
        <taxon>Alphaproteobacteria</taxon>
        <taxon>Hyphomicrobiales</taxon>
        <taxon>Phyllobacteriaceae</taxon>
        <taxon>Aquibium</taxon>
    </lineage>
</organism>
<dbReference type="Proteomes" id="UP000278398">
    <property type="component" value="Unassembled WGS sequence"/>
</dbReference>
<keyword evidence="1" id="KW-0175">Coiled coil</keyword>
<reference evidence="2 3" key="1">
    <citation type="submission" date="2018-12" db="EMBL/GenBank/DDBJ databases">
        <title>Mesorhizobium carbonis sp. nov., isolated from coal mine water.</title>
        <authorList>
            <person name="Xin W."/>
            <person name="Xu Z."/>
            <person name="Xiang F."/>
            <person name="Zhang J."/>
            <person name="Xi L."/>
            <person name="Liu J."/>
        </authorList>
    </citation>
    <scope>NUCLEOTIDE SEQUENCE [LARGE SCALE GENOMIC DNA]</scope>
    <source>
        <strain evidence="2 3">B2.3</strain>
    </source>
</reference>
<protein>
    <submittedName>
        <fullName evidence="2">DUF2865 domain-containing protein</fullName>
    </submittedName>
</protein>
<gene>
    <name evidence="2" type="ORF">EJC49_07820</name>
</gene>
<dbReference type="Pfam" id="PF11064">
    <property type="entry name" value="DUF2865"/>
    <property type="match status" value="1"/>
</dbReference>
<evidence type="ECO:0000256" key="1">
    <source>
        <dbReference type="SAM" id="Coils"/>
    </source>
</evidence>
<proteinExistence type="predicted"/>
<feature type="coiled-coil region" evidence="1">
    <location>
        <begin position="58"/>
        <end position="116"/>
    </location>
</feature>
<evidence type="ECO:0000313" key="3">
    <source>
        <dbReference type="Proteomes" id="UP000278398"/>
    </source>
</evidence>
<keyword evidence="3" id="KW-1185">Reference proteome</keyword>
<comment type="caution">
    <text evidence="2">The sequence shown here is derived from an EMBL/GenBank/DDBJ whole genome shotgun (WGS) entry which is preliminary data.</text>
</comment>
<sequence>MAVAVTPEGAIRRAMLAMVLLLAGVLATSDASASSRLCRDLEGQLARVGGGGASPARARQYERAIADQRRQIDRAESQARRAGCAGGFGRSSPSACQSLRATLDRMYANLSTLERSHRQLSGGRRDDATARARILASLDANGCRTTTATRRPDGSVGSAGPTFLDRLFGGGLQDRQPEEVMREPVETDRQRQRSVIVNGSRIEIRPRVSGTFRTLCVRSCDGYFFPVAYSTSAAELDRDAAACRAQCPGTEVELYIHRTPGEETSEMVSLAGVPYTQLPTAFLYRKAGFVRPQTCGCGVPKNFSILAGDHAQPVEADPVGVEAPASEMVAVPLPRPRPDPATDLETMVNRDGGLDQAAIRNIVNALKADPVPTASTSLPGAEGERRIRVVGPAFLPDPEGAIDLQAPVPTLVQ</sequence>
<name>A0A3S0A8B8_9HYPH</name>
<evidence type="ECO:0000313" key="2">
    <source>
        <dbReference type="EMBL" id="RST86975.1"/>
    </source>
</evidence>